<accession>A0A9X0JJP3</accession>
<name>A0A9X0JJP3_9PSED</name>
<dbReference type="EMBL" id="JRMB01000001">
    <property type="protein sequence ID" value="KGF65116.1"/>
    <property type="molecule type" value="Genomic_DNA"/>
</dbReference>
<proteinExistence type="predicted"/>
<gene>
    <name evidence="2" type="ORF">LT42_03935</name>
</gene>
<evidence type="ECO:0000313" key="3">
    <source>
        <dbReference type="Proteomes" id="UP000029719"/>
    </source>
</evidence>
<evidence type="ECO:0000256" key="1">
    <source>
        <dbReference type="SAM" id="MobiDB-lite"/>
    </source>
</evidence>
<comment type="caution">
    <text evidence="2">The sequence shown here is derived from an EMBL/GenBank/DDBJ whole genome shotgun (WGS) entry which is preliminary data.</text>
</comment>
<reference evidence="2 3" key="1">
    <citation type="submission" date="2014-09" db="EMBL/GenBank/DDBJ databases">
        <title>Genome sequence of Pseudomonas lutea strain DSM 17257T.</title>
        <authorList>
            <person name="Kwak Y."/>
            <person name="Shin J.-H."/>
        </authorList>
    </citation>
    <scope>NUCLEOTIDE SEQUENCE [LARGE SCALE GENOMIC DNA]</scope>
    <source>
        <strain evidence="2 3">DSM 17257</strain>
    </source>
</reference>
<dbReference type="Proteomes" id="UP000029719">
    <property type="component" value="Unassembled WGS sequence"/>
</dbReference>
<evidence type="ECO:0000313" key="2">
    <source>
        <dbReference type="EMBL" id="KGF65116.1"/>
    </source>
</evidence>
<feature type="compositionally biased region" description="Low complexity" evidence="1">
    <location>
        <begin position="9"/>
        <end position="19"/>
    </location>
</feature>
<organism evidence="2 3">
    <name type="scientific">Pseudomonas lutea</name>
    <dbReference type="NCBI Taxonomy" id="243924"/>
    <lineage>
        <taxon>Bacteria</taxon>
        <taxon>Pseudomonadati</taxon>
        <taxon>Pseudomonadota</taxon>
        <taxon>Gammaproteobacteria</taxon>
        <taxon>Pseudomonadales</taxon>
        <taxon>Pseudomonadaceae</taxon>
        <taxon>Pseudomonas</taxon>
    </lineage>
</organism>
<dbReference type="AlphaFoldDB" id="A0A9X0JJP3"/>
<feature type="region of interest" description="Disordered" evidence="1">
    <location>
        <begin position="1"/>
        <end position="26"/>
    </location>
</feature>
<protein>
    <submittedName>
        <fullName evidence="2">Uncharacterized protein</fullName>
    </submittedName>
</protein>
<sequence>MSSSASENPALAQAAAPQLGTGAEDATCSQNASIVVDQMLMSMPSRCESLRQHSDGRTTAKVWKVFSGSAFCTWQESETSAISHHADFQGIEAENTIRQKVRR</sequence>